<dbReference type="InterPro" id="IPR000454">
    <property type="entry name" value="ATP_synth_F0_csu"/>
</dbReference>
<dbReference type="InterPro" id="IPR000568">
    <property type="entry name" value="ATP_synth_F0_asu"/>
</dbReference>
<dbReference type="PANTHER" id="PTHR42823:SF3">
    <property type="entry name" value="ATP SYNTHASE SUBUNIT A, CHLOROPLASTIC"/>
    <property type="match status" value="1"/>
</dbReference>
<evidence type="ECO:0000256" key="8">
    <source>
        <dbReference type="ARBA" id="ARBA00022781"/>
    </source>
</evidence>
<dbReference type="Proteomes" id="UP001174909">
    <property type="component" value="Unassembled WGS sequence"/>
</dbReference>
<keyword evidence="11" id="KW-0446">Lipid-binding</keyword>
<evidence type="ECO:0000256" key="7">
    <source>
        <dbReference type="ARBA" id="ARBA00022692"/>
    </source>
</evidence>
<name>A0AA35TB77_GEOBA</name>
<dbReference type="CDD" id="cd18121">
    <property type="entry name" value="ATP-synt_Fo_c"/>
    <property type="match status" value="1"/>
</dbReference>
<accession>A0AA35TB77</accession>
<dbReference type="PRINTS" id="PR00124">
    <property type="entry name" value="ATPASEC"/>
</dbReference>
<dbReference type="GO" id="GO:0008289">
    <property type="term" value="F:lipid binding"/>
    <property type="evidence" value="ECO:0007669"/>
    <property type="project" value="UniProtKB-KW"/>
</dbReference>
<dbReference type="PROSITE" id="PS00605">
    <property type="entry name" value="ATPASE_C"/>
    <property type="match status" value="1"/>
</dbReference>
<reference evidence="20" key="1">
    <citation type="submission" date="2023-03" db="EMBL/GenBank/DDBJ databases">
        <authorList>
            <person name="Steffen K."/>
            <person name="Cardenas P."/>
        </authorList>
    </citation>
    <scope>NUCLEOTIDE SEQUENCE</scope>
</reference>
<evidence type="ECO:0000256" key="18">
    <source>
        <dbReference type="SAM" id="Phobius"/>
    </source>
</evidence>
<organism evidence="20 21">
    <name type="scientific">Geodia barretti</name>
    <name type="common">Barrett's horny sponge</name>
    <dbReference type="NCBI Taxonomy" id="519541"/>
    <lineage>
        <taxon>Eukaryota</taxon>
        <taxon>Metazoa</taxon>
        <taxon>Porifera</taxon>
        <taxon>Demospongiae</taxon>
        <taxon>Heteroscleromorpha</taxon>
        <taxon>Tetractinellida</taxon>
        <taxon>Astrophorina</taxon>
        <taxon>Geodiidae</taxon>
        <taxon>Geodia</taxon>
    </lineage>
</organism>
<dbReference type="PANTHER" id="PTHR42823">
    <property type="entry name" value="ATP SYNTHASE SUBUNIT A, CHLOROPLASTIC"/>
    <property type="match status" value="1"/>
</dbReference>
<evidence type="ECO:0000256" key="16">
    <source>
        <dbReference type="ARBA" id="ARBA00032869"/>
    </source>
</evidence>
<dbReference type="InterPro" id="IPR035921">
    <property type="entry name" value="F/V-ATP_Csub_sf"/>
</dbReference>
<evidence type="ECO:0000256" key="15">
    <source>
        <dbReference type="ARBA" id="ARBA00029852"/>
    </source>
</evidence>
<feature type="transmembrane region" description="Helical" evidence="18">
    <location>
        <begin position="253"/>
        <end position="276"/>
    </location>
</feature>
<evidence type="ECO:0000259" key="19">
    <source>
        <dbReference type="Pfam" id="PF00137"/>
    </source>
</evidence>
<comment type="similarity">
    <text evidence="3">Belongs to the ATPase A chain family.</text>
</comment>
<feature type="transmembrane region" description="Helical" evidence="18">
    <location>
        <begin position="170"/>
        <end position="189"/>
    </location>
</feature>
<dbReference type="InterPro" id="IPR005953">
    <property type="entry name" value="ATP_synth_csu_bac/chlpt"/>
</dbReference>
<dbReference type="Gene3D" id="1.20.120.220">
    <property type="entry name" value="ATP synthase, F0 complex, subunit A"/>
    <property type="match status" value="1"/>
</dbReference>
<dbReference type="GO" id="GO:0045259">
    <property type="term" value="C:proton-transporting ATP synthase complex"/>
    <property type="evidence" value="ECO:0007669"/>
    <property type="project" value="UniProtKB-KW"/>
</dbReference>
<evidence type="ECO:0000256" key="14">
    <source>
        <dbReference type="ARBA" id="ARBA00025198"/>
    </source>
</evidence>
<dbReference type="GO" id="GO:0033177">
    <property type="term" value="C:proton-transporting two-sector ATPase complex, proton-transporting domain"/>
    <property type="evidence" value="ECO:0007669"/>
    <property type="project" value="InterPro"/>
</dbReference>
<keyword evidence="21" id="KW-1185">Reference proteome</keyword>
<dbReference type="SUPFAM" id="SSF81333">
    <property type="entry name" value="F1F0 ATP synthase subunit C"/>
    <property type="match status" value="1"/>
</dbReference>
<protein>
    <recommendedName>
        <fullName evidence="16">ATP synthase F0 sector subunit C</fullName>
    </recommendedName>
    <alternativeName>
        <fullName evidence="17">ATPase protein 9</fullName>
    </alternativeName>
    <alternativeName>
        <fullName evidence="15">ATPase subunit c</fullName>
    </alternativeName>
</protein>
<dbReference type="EMBL" id="CASHTH010003452">
    <property type="protein sequence ID" value="CAI8045125.1"/>
    <property type="molecule type" value="Genomic_DNA"/>
</dbReference>
<feature type="domain" description="V-ATPase proteolipid subunit C-like" evidence="19">
    <location>
        <begin position="254"/>
        <end position="317"/>
    </location>
</feature>
<comment type="caution">
    <text evidence="20">The sequence shown here is derived from an EMBL/GenBank/DDBJ whole genome shotgun (WGS) entry which is preliminary data.</text>
</comment>
<dbReference type="InterPro" id="IPR045082">
    <property type="entry name" value="ATP_syn_F0_a_bact/chloroplast"/>
</dbReference>
<dbReference type="Gene3D" id="1.20.20.10">
    <property type="entry name" value="F1F0 ATP synthase subunit C"/>
    <property type="match status" value="1"/>
</dbReference>
<comment type="function">
    <text evidence="14">F(1)F(0) ATP synthase produces ATP from ADP in the presence of a proton or sodium gradient. F-type ATPases consist of two structural domains, F(1) containing the extramembraneous catalytic core and F(0) containing the membrane proton channel, linked together by a central stalk and a peripheral stalk. During catalysis, ATP synthesis in the catalytic domain of F(1) is coupled via a rotary mechanism of the central stalk subunits to proton translocation.</text>
</comment>
<keyword evidence="5" id="KW-1003">Cell membrane</keyword>
<dbReference type="FunFam" id="1.20.20.10:FF:000002">
    <property type="entry name" value="ATP synthase subunit c"/>
    <property type="match status" value="1"/>
</dbReference>
<comment type="subcellular location">
    <subcellularLocation>
        <location evidence="1">Cell membrane</location>
        <topology evidence="1">Multi-pass membrane protein</topology>
    </subcellularLocation>
</comment>
<evidence type="ECO:0000256" key="9">
    <source>
        <dbReference type="ARBA" id="ARBA00022989"/>
    </source>
</evidence>
<feature type="transmembrane region" description="Helical" evidence="18">
    <location>
        <begin position="297"/>
        <end position="320"/>
    </location>
</feature>
<dbReference type="InterPro" id="IPR038662">
    <property type="entry name" value="ATP_synth_F0_csu_sf"/>
</dbReference>
<comment type="similarity">
    <text evidence="2">Belongs to the ATPase C chain family.</text>
</comment>
<evidence type="ECO:0000256" key="11">
    <source>
        <dbReference type="ARBA" id="ARBA00023121"/>
    </source>
</evidence>
<sequence length="321" mass="33977">MAAISVAAEPIGLGPHVTNALLTSFVLSAALVIFSFVLGRRLQERPGGLQNVVESVIEGLDNLVKDAAPARWAERFFPIVATIFLYLIVVNMFSLLTPFLGAIGPAHSTSEGGIAPDAERFGIPRVVLIGGDFEDLEPLHGGTHDAAAVGGHHADHVLIVPFLRAPSSDLNMTLALALITVILTQWFGLRSHGARYLSTFLPLGGLRRKGFVTWAIELFVGVLEGISELARIGSFSFPAVRQCVRGRAETFRYLAAALAIGVGALGPGIAIGITALGAMQSLGRNPEAHGIIRTNMLVAMAFAESVAIYALVITLIILFVV</sequence>
<evidence type="ECO:0000256" key="10">
    <source>
        <dbReference type="ARBA" id="ARBA00023065"/>
    </source>
</evidence>
<keyword evidence="9 18" id="KW-1133">Transmembrane helix</keyword>
<evidence type="ECO:0000256" key="6">
    <source>
        <dbReference type="ARBA" id="ARBA00022547"/>
    </source>
</evidence>
<dbReference type="Pfam" id="PF00119">
    <property type="entry name" value="ATP-synt_A"/>
    <property type="match status" value="1"/>
</dbReference>
<evidence type="ECO:0000256" key="5">
    <source>
        <dbReference type="ARBA" id="ARBA00022475"/>
    </source>
</evidence>
<dbReference type="HAMAP" id="MF_01396">
    <property type="entry name" value="ATP_synth_c_bact"/>
    <property type="match status" value="1"/>
</dbReference>
<evidence type="ECO:0000256" key="3">
    <source>
        <dbReference type="ARBA" id="ARBA00006810"/>
    </source>
</evidence>
<keyword evidence="13" id="KW-0066">ATP synthesis</keyword>
<keyword evidence="8" id="KW-0375">Hydrogen ion transport</keyword>
<keyword evidence="4" id="KW-0813">Transport</keyword>
<evidence type="ECO:0000256" key="1">
    <source>
        <dbReference type="ARBA" id="ARBA00004651"/>
    </source>
</evidence>
<dbReference type="Pfam" id="PF00137">
    <property type="entry name" value="ATP-synt_C"/>
    <property type="match status" value="1"/>
</dbReference>
<dbReference type="InterPro" id="IPR002379">
    <property type="entry name" value="ATPase_proteolipid_c-like_dom"/>
</dbReference>
<evidence type="ECO:0000256" key="4">
    <source>
        <dbReference type="ARBA" id="ARBA00022448"/>
    </source>
</evidence>
<dbReference type="SUPFAM" id="SSF81336">
    <property type="entry name" value="F1F0 ATP synthase subunit A"/>
    <property type="match status" value="1"/>
</dbReference>
<evidence type="ECO:0000256" key="13">
    <source>
        <dbReference type="ARBA" id="ARBA00023310"/>
    </source>
</evidence>
<gene>
    <name evidence="20" type="ORF">GBAR_LOCUS24971</name>
</gene>
<evidence type="ECO:0000313" key="21">
    <source>
        <dbReference type="Proteomes" id="UP001174909"/>
    </source>
</evidence>
<keyword evidence="10" id="KW-0406">Ion transport</keyword>
<evidence type="ECO:0000256" key="2">
    <source>
        <dbReference type="ARBA" id="ARBA00006704"/>
    </source>
</evidence>
<evidence type="ECO:0000256" key="17">
    <source>
        <dbReference type="ARBA" id="ARBA00033111"/>
    </source>
</evidence>
<dbReference type="GO" id="GO:0046933">
    <property type="term" value="F:proton-transporting ATP synthase activity, rotational mechanism"/>
    <property type="evidence" value="ECO:0007669"/>
    <property type="project" value="TreeGrafter"/>
</dbReference>
<dbReference type="AlphaFoldDB" id="A0AA35TB77"/>
<feature type="transmembrane region" description="Helical" evidence="18">
    <location>
        <begin position="76"/>
        <end position="96"/>
    </location>
</feature>
<dbReference type="NCBIfam" id="TIGR01260">
    <property type="entry name" value="ATP_synt_c"/>
    <property type="match status" value="1"/>
</dbReference>
<dbReference type="GO" id="GO:0005886">
    <property type="term" value="C:plasma membrane"/>
    <property type="evidence" value="ECO:0007669"/>
    <property type="project" value="UniProtKB-SubCell"/>
</dbReference>
<keyword evidence="7 18" id="KW-0812">Transmembrane</keyword>
<keyword evidence="12 18" id="KW-0472">Membrane</keyword>
<evidence type="ECO:0000313" key="20">
    <source>
        <dbReference type="EMBL" id="CAI8045125.1"/>
    </source>
</evidence>
<feature type="transmembrane region" description="Helical" evidence="18">
    <location>
        <begin position="20"/>
        <end position="39"/>
    </location>
</feature>
<keyword evidence="6" id="KW-0138">CF(0)</keyword>
<proteinExistence type="inferred from homology"/>
<dbReference type="InterPro" id="IPR020537">
    <property type="entry name" value="ATP_synth_F0_csu_DDCD_BS"/>
</dbReference>
<dbReference type="InterPro" id="IPR035908">
    <property type="entry name" value="F0_ATP_A_sf"/>
</dbReference>
<evidence type="ECO:0000256" key="12">
    <source>
        <dbReference type="ARBA" id="ARBA00023136"/>
    </source>
</evidence>